<organism evidence="2 3">
    <name type="scientific">Lithospermum erythrorhizon</name>
    <name type="common">Purple gromwell</name>
    <name type="synonym">Lithospermum officinale var. erythrorhizon</name>
    <dbReference type="NCBI Taxonomy" id="34254"/>
    <lineage>
        <taxon>Eukaryota</taxon>
        <taxon>Viridiplantae</taxon>
        <taxon>Streptophyta</taxon>
        <taxon>Embryophyta</taxon>
        <taxon>Tracheophyta</taxon>
        <taxon>Spermatophyta</taxon>
        <taxon>Magnoliopsida</taxon>
        <taxon>eudicotyledons</taxon>
        <taxon>Gunneridae</taxon>
        <taxon>Pentapetalae</taxon>
        <taxon>asterids</taxon>
        <taxon>lamiids</taxon>
        <taxon>Boraginales</taxon>
        <taxon>Boraginaceae</taxon>
        <taxon>Boraginoideae</taxon>
        <taxon>Lithospermeae</taxon>
        <taxon>Lithospermum</taxon>
    </lineage>
</organism>
<protein>
    <submittedName>
        <fullName evidence="2">Uncharacterized protein</fullName>
    </submittedName>
</protein>
<sequence length="66" mass="7076">MARTKRTTRRVSPPCKRAKSAFGVKVDSPSPSPHASPSSTRRNVGLLSPKPSLDKALHDALSPLLD</sequence>
<gene>
    <name evidence="2" type="ORF">LIER_05926</name>
</gene>
<evidence type="ECO:0000313" key="3">
    <source>
        <dbReference type="Proteomes" id="UP001454036"/>
    </source>
</evidence>
<dbReference type="Proteomes" id="UP001454036">
    <property type="component" value="Unassembled WGS sequence"/>
</dbReference>
<evidence type="ECO:0000313" key="2">
    <source>
        <dbReference type="EMBL" id="GAA0145827.1"/>
    </source>
</evidence>
<proteinExistence type="predicted"/>
<evidence type="ECO:0000256" key="1">
    <source>
        <dbReference type="SAM" id="MobiDB-lite"/>
    </source>
</evidence>
<accession>A0AAV3P786</accession>
<reference evidence="2 3" key="1">
    <citation type="submission" date="2024-01" db="EMBL/GenBank/DDBJ databases">
        <title>The complete chloroplast genome sequence of Lithospermum erythrorhizon: insights into the phylogenetic relationship among Boraginaceae species and the maternal lineages of purple gromwells.</title>
        <authorList>
            <person name="Okada T."/>
            <person name="Watanabe K."/>
        </authorList>
    </citation>
    <scope>NUCLEOTIDE SEQUENCE [LARGE SCALE GENOMIC DNA]</scope>
</reference>
<keyword evidence="3" id="KW-1185">Reference proteome</keyword>
<comment type="caution">
    <text evidence="2">The sequence shown here is derived from an EMBL/GenBank/DDBJ whole genome shotgun (WGS) entry which is preliminary data.</text>
</comment>
<name>A0AAV3P786_LITER</name>
<dbReference type="EMBL" id="BAABME010000836">
    <property type="protein sequence ID" value="GAA0145827.1"/>
    <property type="molecule type" value="Genomic_DNA"/>
</dbReference>
<feature type="region of interest" description="Disordered" evidence="1">
    <location>
        <begin position="1"/>
        <end position="66"/>
    </location>
</feature>
<dbReference type="AlphaFoldDB" id="A0AAV3P786"/>